<sequence>MDSELYAVVWHPLGLTQRIEEMEAVGTECESNCNATFTIQIAAYKKIDNLNGSSHTWRRMEKSGLNPPPSTSFSCYYRCIWTSKCMKEAADTCFLCGRAFFRMQLPYQLSIITLLVLLIDGDLEEFPKTCMELQVTIAQ</sequence>
<name>A0A8T2SGQ5_CERRI</name>
<accession>A0A8T2SGQ5</accession>
<keyword evidence="2" id="KW-1185">Reference proteome</keyword>
<dbReference type="AlphaFoldDB" id="A0A8T2SGQ5"/>
<evidence type="ECO:0000313" key="1">
    <source>
        <dbReference type="EMBL" id="KAH7330958.1"/>
    </source>
</evidence>
<proteinExistence type="predicted"/>
<gene>
    <name evidence="1" type="ORF">KP509_20G009900</name>
</gene>
<evidence type="ECO:0000313" key="2">
    <source>
        <dbReference type="Proteomes" id="UP000825935"/>
    </source>
</evidence>
<dbReference type="OrthoDB" id="185373at2759"/>
<organism evidence="1 2">
    <name type="scientific">Ceratopteris richardii</name>
    <name type="common">Triangle waterfern</name>
    <dbReference type="NCBI Taxonomy" id="49495"/>
    <lineage>
        <taxon>Eukaryota</taxon>
        <taxon>Viridiplantae</taxon>
        <taxon>Streptophyta</taxon>
        <taxon>Embryophyta</taxon>
        <taxon>Tracheophyta</taxon>
        <taxon>Polypodiopsida</taxon>
        <taxon>Polypodiidae</taxon>
        <taxon>Polypodiales</taxon>
        <taxon>Pteridineae</taxon>
        <taxon>Pteridaceae</taxon>
        <taxon>Parkerioideae</taxon>
        <taxon>Ceratopteris</taxon>
    </lineage>
</organism>
<dbReference type="EMBL" id="CM035425">
    <property type="protein sequence ID" value="KAH7330958.1"/>
    <property type="molecule type" value="Genomic_DNA"/>
</dbReference>
<comment type="caution">
    <text evidence="1">The sequence shown here is derived from an EMBL/GenBank/DDBJ whole genome shotgun (WGS) entry which is preliminary data.</text>
</comment>
<reference evidence="1" key="1">
    <citation type="submission" date="2021-08" db="EMBL/GenBank/DDBJ databases">
        <title>WGS assembly of Ceratopteris richardii.</title>
        <authorList>
            <person name="Marchant D.B."/>
            <person name="Chen G."/>
            <person name="Jenkins J."/>
            <person name="Shu S."/>
            <person name="Leebens-Mack J."/>
            <person name="Grimwood J."/>
            <person name="Schmutz J."/>
            <person name="Soltis P."/>
            <person name="Soltis D."/>
            <person name="Chen Z.-H."/>
        </authorList>
    </citation>
    <scope>NUCLEOTIDE SEQUENCE</scope>
    <source>
        <strain evidence="1">Whitten #5841</strain>
        <tissue evidence="1">Leaf</tissue>
    </source>
</reference>
<protein>
    <submittedName>
        <fullName evidence="1">Uncharacterized protein</fullName>
    </submittedName>
</protein>
<dbReference type="Proteomes" id="UP000825935">
    <property type="component" value="Chromosome 20"/>
</dbReference>